<dbReference type="PROSITE" id="PS51832">
    <property type="entry name" value="HD_GYP"/>
    <property type="match status" value="1"/>
</dbReference>
<comment type="caution">
    <text evidence="7">The sequence shown here is derived from an EMBL/GenBank/DDBJ whole genome shotgun (WGS) entry which is preliminary data.</text>
</comment>
<dbReference type="PROSITE" id="PS51831">
    <property type="entry name" value="HD"/>
    <property type="match status" value="1"/>
</dbReference>
<dbReference type="PANTHER" id="PTHR45228:SF8">
    <property type="entry name" value="TWO-COMPONENT RESPONSE REGULATOR-RELATED"/>
    <property type="match status" value="1"/>
</dbReference>
<accession>A0A9D1N0B0</accession>
<dbReference type="SUPFAM" id="SSF109604">
    <property type="entry name" value="HD-domain/PDEase-like"/>
    <property type="match status" value="1"/>
</dbReference>
<dbReference type="PROSITE" id="PS50110">
    <property type="entry name" value="RESPONSE_REGULATORY"/>
    <property type="match status" value="1"/>
</dbReference>
<keyword evidence="3" id="KW-0597">Phosphoprotein</keyword>
<dbReference type="GO" id="GO:0000160">
    <property type="term" value="P:phosphorelay signal transduction system"/>
    <property type="evidence" value="ECO:0007669"/>
    <property type="project" value="InterPro"/>
</dbReference>
<dbReference type="InterPro" id="IPR001789">
    <property type="entry name" value="Sig_transdc_resp-reg_receiver"/>
</dbReference>
<dbReference type="Gene3D" id="1.10.3210.10">
    <property type="entry name" value="Hypothetical protein af1432"/>
    <property type="match status" value="1"/>
</dbReference>
<dbReference type="CDD" id="cd17569">
    <property type="entry name" value="REC_HupR-like"/>
    <property type="match status" value="1"/>
</dbReference>
<feature type="modified residue" description="4-aspartylphosphate" evidence="3">
    <location>
        <position position="80"/>
    </location>
</feature>
<dbReference type="InterPro" id="IPR052020">
    <property type="entry name" value="Cyclic_di-GMP/3'3'-cGAMP_PDE"/>
</dbReference>
<dbReference type="Pfam" id="PF13487">
    <property type="entry name" value="HD_5"/>
    <property type="match status" value="1"/>
</dbReference>
<evidence type="ECO:0000259" key="6">
    <source>
        <dbReference type="PROSITE" id="PS51832"/>
    </source>
</evidence>
<dbReference type="SMART" id="SM00471">
    <property type="entry name" value="HDc"/>
    <property type="match status" value="1"/>
</dbReference>
<evidence type="ECO:0000313" key="8">
    <source>
        <dbReference type="Proteomes" id="UP000886748"/>
    </source>
</evidence>
<dbReference type="AlphaFoldDB" id="A0A9D1N0B0"/>
<organism evidence="7 8">
    <name type="scientific">Candidatus Limenecus avicola</name>
    <dbReference type="NCBI Taxonomy" id="2840847"/>
    <lineage>
        <taxon>Bacteria</taxon>
        <taxon>Bacillati</taxon>
        <taxon>Bacillota</taxon>
        <taxon>Clostridia</taxon>
        <taxon>Eubacteriales</taxon>
        <taxon>Clostridiaceae</taxon>
        <taxon>Clostridiaceae incertae sedis</taxon>
        <taxon>Candidatus Limenecus</taxon>
    </lineage>
</organism>
<comment type="function">
    <text evidence="2">May play the central regulatory role in sporulation. It may be an element of the effector pathway responsible for the activation of sporulation genes in response to nutritional stress. Spo0A may act in concert with spo0H (a sigma factor) to control the expression of some genes that are critical to the sporulation process.</text>
</comment>
<proteinExistence type="predicted"/>
<evidence type="ECO:0000259" key="4">
    <source>
        <dbReference type="PROSITE" id="PS50110"/>
    </source>
</evidence>
<sequence length="373" mass="42429">MENFALLKEDSFEESLGEILQVNPKNEKHTILLVDDEVNNLQLLRRTLRHDYNILTASNGKEALEIVEGKGSEIALIVSDQKMPEMEGTEFLKRVAGEYPDIVKILLTGHLDVDAIVDSINDCHLYQYIVKPFDPEELKLTIETGIQKFDLVNNKTVILKDLRELFYKTIKLIASALDAKDPYTHGHSLRVTMYSLILAKKLNLDDTTLEEIETAGLLHDIGKIGIPQSILCKPGKLTDEEYEVMKSHPAQAEKMLMGIKKLTVVSNWLRTHHERWDGKGYPYGLKGEEIPISGRIIALADTYDAMTSTRSYRKALSHETAMEEIKRCAGTQFDPVLADLFISCSDEIRAAKDDPDTYYPKYSYLQKMIYETR</sequence>
<protein>
    <recommendedName>
        <fullName evidence="1">Stage 0 sporulation protein A homolog</fullName>
    </recommendedName>
</protein>
<gene>
    <name evidence="7" type="ORF">IAD26_04875</name>
</gene>
<evidence type="ECO:0000259" key="5">
    <source>
        <dbReference type="PROSITE" id="PS51831"/>
    </source>
</evidence>
<evidence type="ECO:0000313" key="7">
    <source>
        <dbReference type="EMBL" id="HIU92449.1"/>
    </source>
</evidence>
<name>A0A9D1N0B0_9CLOT</name>
<dbReference type="EMBL" id="DVOD01000034">
    <property type="protein sequence ID" value="HIU92449.1"/>
    <property type="molecule type" value="Genomic_DNA"/>
</dbReference>
<dbReference type="Pfam" id="PF00072">
    <property type="entry name" value="Response_reg"/>
    <property type="match status" value="1"/>
</dbReference>
<dbReference type="InterPro" id="IPR003607">
    <property type="entry name" value="HD/PDEase_dom"/>
</dbReference>
<dbReference type="InterPro" id="IPR011006">
    <property type="entry name" value="CheY-like_superfamily"/>
</dbReference>
<dbReference type="SUPFAM" id="SSF52172">
    <property type="entry name" value="CheY-like"/>
    <property type="match status" value="1"/>
</dbReference>
<dbReference type="PANTHER" id="PTHR45228">
    <property type="entry name" value="CYCLIC DI-GMP PHOSPHODIESTERASE TM_0186-RELATED"/>
    <property type="match status" value="1"/>
</dbReference>
<evidence type="ECO:0000256" key="1">
    <source>
        <dbReference type="ARBA" id="ARBA00018672"/>
    </source>
</evidence>
<reference evidence="7" key="1">
    <citation type="submission" date="2020-10" db="EMBL/GenBank/DDBJ databases">
        <authorList>
            <person name="Gilroy R."/>
        </authorList>
    </citation>
    <scope>NUCLEOTIDE SEQUENCE</scope>
    <source>
        <strain evidence="7">CHK154-7741</strain>
    </source>
</reference>
<dbReference type="CDD" id="cd00077">
    <property type="entry name" value="HDc"/>
    <property type="match status" value="1"/>
</dbReference>
<evidence type="ECO:0000256" key="3">
    <source>
        <dbReference type="PROSITE-ProRule" id="PRU00169"/>
    </source>
</evidence>
<feature type="domain" description="Response regulatory" evidence="4">
    <location>
        <begin position="30"/>
        <end position="146"/>
    </location>
</feature>
<dbReference type="Gene3D" id="3.40.50.2300">
    <property type="match status" value="1"/>
</dbReference>
<feature type="domain" description="HD-GYP" evidence="6">
    <location>
        <begin position="162"/>
        <end position="357"/>
    </location>
</feature>
<dbReference type="Proteomes" id="UP000886748">
    <property type="component" value="Unassembled WGS sequence"/>
</dbReference>
<reference evidence="7" key="2">
    <citation type="journal article" date="2021" name="PeerJ">
        <title>Extensive microbial diversity within the chicken gut microbiome revealed by metagenomics and culture.</title>
        <authorList>
            <person name="Gilroy R."/>
            <person name="Ravi A."/>
            <person name="Getino M."/>
            <person name="Pursley I."/>
            <person name="Horton D.L."/>
            <person name="Alikhan N.F."/>
            <person name="Baker D."/>
            <person name="Gharbi K."/>
            <person name="Hall N."/>
            <person name="Watson M."/>
            <person name="Adriaenssens E.M."/>
            <person name="Foster-Nyarko E."/>
            <person name="Jarju S."/>
            <person name="Secka A."/>
            <person name="Antonio M."/>
            <person name="Oren A."/>
            <person name="Chaudhuri R.R."/>
            <person name="La Ragione R."/>
            <person name="Hildebrand F."/>
            <person name="Pallen M.J."/>
        </authorList>
    </citation>
    <scope>NUCLEOTIDE SEQUENCE</scope>
    <source>
        <strain evidence="7">CHK154-7741</strain>
    </source>
</reference>
<dbReference type="SMART" id="SM00448">
    <property type="entry name" value="REC"/>
    <property type="match status" value="1"/>
</dbReference>
<feature type="domain" description="HD" evidence="5">
    <location>
        <begin position="184"/>
        <end position="306"/>
    </location>
</feature>
<evidence type="ECO:0000256" key="2">
    <source>
        <dbReference type="ARBA" id="ARBA00024867"/>
    </source>
</evidence>
<dbReference type="InterPro" id="IPR006674">
    <property type="entry name" value="HD_domain"/>
</dbReference>
<dbReference type="InterPro" id="IPR037522">
    <property type="entry name" value="HD_GYP_dom"/>
</dbReference>